<dbReference type="Pfam" id="PF01725">
    <property type="entry name" value="Ham1p_like"/>
    <property type="match status" value="1"/>
</dbReference>
<dbReference type="PANTHER" id="PTHR11067:SF9">
    <property type="entry name" value="INOSINE TRIPHOSPHATE PYROPHOSPHATASE"/>
    <property type="match status" value="1"/>
</dbReference>
<evidence type="ECO:0000256" key="2">
    <source>
        <dbReference type="ARBA" id="ARBA00022801"/>
    </source>
</evidence>
<dbReference type="EMBL" id="BMPF01000001">
    <property type="protein sequence ID" value="GGL28181.1"/>
    <property type="molecule type" value="Genomic_DNA"/>
</dbReference>
<accession>A0A830FAT8</accession>
<dbReference type="SUPFAM" id="SSF52972">
    <property type="entry name" value="ITPase-like"/>
    <property type="match status" value="1"/>
</dbReference>
<dbReference type="Gene3D" id="3.90.950.10">
    <property type="match status" value="1"/>
</dbReference>
<evidence type="ECO:0000256" key="1">
    <source>
        <dbReference type="ARBA" id="ARBA00008023"/>
    </source>
</evidence>
<name>A0A830FAT8_9EURY</name>
<comment type="similarity">
    <text evidence="1 3">Belongs to the HAM1 NTPase family.</text>
</comment>
<dbReference type="InterPro" id="IPR002637">
    <property type="entry name" value="RdgB/HAM1"/>
</dbReference>
<reference evidence="4 5" key="1">
    <citation type="journal article" date="2019" name="Int. J. Syst. Evol. Microbiol.">
        <title>The Global Catalogue of Microorganisms (GCM) 10K type strain sequencing project: providing services to taxonomists for standard genome sequencing and annotation.</title>
        <authorList>
            <consortium name="The Broad Institute Genomics Platform"/>
            <consortium name="The Broad Institute Genome Sequencing Center for Infectious Disease"/>
            <person name="Wu L."/>
            <person name="Ma J."/>
        </authorList>
    </citation>
    <scope>NUCLEOTIDE SEQUENCE [LARGE SCALE GENOMIC DNA]</scope>
    <source>
        <strain evidence="4 5">JCM 19585</strain>
    </source>
</reference>
<keyword evidence="2 3" id="KW-0378">Hydrolase</keyword>
<evidence type="ECO:0000256" key="3">
    <source>
        <dbReference type="RuleBase" id="RU003781"/>
    </source>
</evidence>
<dbReference type="PANTHER" id="PTHR11067">
    <property type="entry name" value="INOSINE TRIPHOSPHATE PYROPHOSPHATASE/HAM1 PROTEIN"/>
    <property type="match status" value="1"/>
</dbReference>
<organism evidence="4 5">
    <name type="scientific">Halarchaeum grantii</name>
    <dbReference type="NCBI Taxonomy" id="1193105"/>
    <lineage>
        <taxon>Archaea</taxon>
        <taxon>Methanobacteriati</taxon>
        <taxon>Methanobacteriota</taxon>
        <taxon>Stenosarchaea group</taxon>
        <taxon>Halobacteria</taxon>
        <taxon>Halobacteriales</taxon>
        <taxon>Halobacteriaceae</taxon>
    </lineage>
</organism>
<sequence>MSLQFVTTNPGKVREATEYLAEFFDVEQYDYDYAEVQSDDLAEIAARGAEEAFAAAGGDDPVIVDDAGLFIDDLDGFPGPYSSYVEDTLGIERVWRLAEPLADRSAAFRCTVAYADGETVETFDGEIPGEVVAPRGDGGFGYDPIFEHDGETFAEMGTERKNDLSHRGRALAKLADWLAERA</sequence>
<dbReference type="GO" id="GO:0047429">
    <property type="term" value="F:nucleoside triphosphate diphosphatase activity"/>
    <property type="evidence" value="ECO:0007669"/>
    <property type="project" value="InterPro"/>
</dbReference>
<protein>
    <submittedName>
        <fullName evidence="4">Non-canonical purine NTP pyrophosphatase</fullName>
    </submittedName>
</protein>
<gene>
    <name evidence="4" type="ORF">GCM10009037_09790</name>
</gene>
<evidence type="ECO:0000313" key="5">
    <source>
        <dbReference type="Proteomes" id="UP000628840"/>
    </source>
</evidence>
<dbReference type="GO" id="GO:0005737">
    <property type="term" value="C:cytoplasm"/>
    <property type="evidence" value="ECO:0007669"/>
    <property type="project" value="TreeGrafter"/>
</dbReference>
<dbReference type="GO" id="GO:0009143">
    <property type="term" value="P:nucleoside triphosphate catabolic process"/>
    <property type="evidence" value="ECO:0007669"/>
    <property type="project" value="InterPro"/>
</dbReference>
<proteinExistence type="inferred from homology"/>
<dbReference type="NCBIfam" id="TIGR00042">
    <property type="entry name" value="RdgB/HAM1 family non-canonical purine NTP pyrophosphatase"/>
    <property type="match status" value="1"/>
</dbReference>
<dbReference type="AlphaFoldDB" id="A0A830FAT8"/>
<dbReference type="Proteomes" id="UP000628840">
    <property type="component" value="Unassembled WGS sequence"/>
</dbReference>
<keyword evidence="5" id="KW-1185">Reference proteome</keyword>
<dbReference type="CDD" id="cd00515">
    <property type="entry name" value="HAM1"/>
    <property type="match status" value="1"/>
</dbReference>
<comment type="caution">
    <text evidence="4">The sequence shown here is derived from an EMBL/GenBank/DDBJ whole genome shotgun (WGS) entry which is preliminary data.</text>
</comment>
<dbReference type="OrthoDB" id="372108at2157"/>
<dbReference type="InterPro" id="IPR029001">
    <property type="entry name" value="ITPase-like_fam"/>
</dbReference>
<dbReference type="RefSeq" id="WP_188879811.1">
    <property type="nucleotide sequence ID" value="NZ_BMPF01000001.1"/>
</dbReference>
<evidence type="ECO:0000313" key="4">
    <source>
        <dbReference type="EMBL" id="GGL28181.1"/>
    </source>
</evidence>